<proteinExistence type="predicted"/>
<keyword evidence="2" id="KW-1133">Transmembrane helix</keyword>
<evidence type="ECO:0000256" key="1">
    <source>
        <dbReference type="SAM" id="MobiDB-lite"/>
    </source>
</evidence>
<evidence type="ECO:0000256" key="2">
    <source>
        <dbReference type="SAM" id="Phobius"/>
    </source>
</evidence>
<keyword evidence="2" id="KW-0812">Transmembrane</keyword>
<gene>
    <name evidence="3" type="ORF">K4A83_22165</name>
</gene>
<evidence type="ECO:0000313" key="4">
    <source>
        <dbReference type="Proteomes" id="UP001526426"/>
    </source>
</evidence>
<reference evidence="3 4" key="1">
    <citation type="submission" date="2021-08" db="EMBL/GenBank/DDBJ databases">
        <title>Draft genome sequence of Spirulina subsalsa with high tolerance to salinity and hype-accumulation of phycocyanin.</title>
        <authorList>
            <person name="Pei H."/>
            <person name="Jiang L."/>
        </authorList>
    </citation>
    <scope>NUCLEOTIDE SEQUENCE [LARGE SCALE GENOMIC DNA]</scope>
    <source>
        <strain evidence="3 4">FACHB-351</strain>
    </source>
</reference>
<dbReference type="EMBL" id="JAIHOM010000211">
    <property type="protein sequence ID" value="MCW6038936.1"/>
    <property type="molecule type" value="Genomic_DNA"/>
</dbReference>
<keyword evidence="2" id="KW-0472">Membrane</keyword>
<accession>A0ABT3LBR7</accession>
<keyword evidence="4" id="KW-1185">Reference proteome</keyword>
<organism evidence="3 4">
    <name type="scientific">Spirulina subsalsa FACHB-351</name>
    <dbReference type="NCBI Taxonomy" id="234711"/>
    <lineage>
        <taxon>Bacteria</taxon>
        <taxon>Bacillati</taxon>
        <taxon>Cyanobacteriota</taxon>
        <taxon>Cyanophyceae</taxon>
        <taxon>Spirulinales</taxon>
        <taxon>Spirulinaceae</taxon>
        <taxon>Spirulina</taxon>
    </lineage>
</organism>
<protein>
    <submittedName>
        <fullName evidence="3">Uncharacterized protein</fullName>
    </submittedName>
</protein>
<sequence length="115" mass="12670">MTFQDDPNLKRKLQELESEVQRPSQSTPFGTESESSFDGTQAALKQLQPVFERFKLWFNDLPPAGKILGLVIIGGIVLSLLNTVFKLVSSLIALALLSGVVFVLYKVFIAPKSDS</sequence>
<evidence type="ECO:0000313" key="3">
    <source>
        <dbReference type="EMBL" id="MCW6038936.1"/>
    </source>
</evidence>
<dbReference type="Proteomes" id="UP001526426">
    <property type="component" value="Unassembled WGS sequence"/>
</dbReference>
<dbReference type="RefSeq" id="WP_265266883.1">
    <property type="nucleotide sequence ID" value="NZ_JAIHOM010000211.1"/>
</dbReference>
<comment type="caution">
    <text evidence="3">The sequence shown here is derived from an EMBL/GenBank/DDBJ whole genome shotgun (WGS) entry which is preliminary data.</text>
</comment>
<name>A0ABT3LBR7_9CYAN</name>
<feature type="compositionally biased region" description="Polar residues" evidence="1">
    <location>
        <begin position="21"/>
        <end position="38"/>
    </location>
</feature>
<feature type="region of interest" description="Disordered" evidence="1">
    <location>
        <begin position="1"/>
        <end position="38"/>
    </location>
</feature>
<feature type="transmembrane region" description="Helical" evidence="2">
    <location>
        <begin position="67"/>
        <end position="85"/>
    </location>
</feature>
<feature type="transmembrane region" description="Helical" evidence="2">
    <location>
        <begin position="91"/>
        <end position="109"/>
    </location>
</feature>